<dbReference type="InterPro" id="IPR000210">
    <property type="entry name" value="BTB/POZ_dom"/>
</dbReference>
<feature type="region of interest" description="Disordered" evidence="1">
    <location>
        <begin position="831"/>
        <end position="865"/>
    </location>
</feature>
<feature type="compositionally biased region" description="Low complexity" evidence="1">
    <location>
        <begin position="180"/>
        <end position="201"/>
    </location>
</feature>
<dbReference type="EMBL" id="CP086715">
    <property type="protein sequence ID" value="WOO79008.1"/>
    <property type="molecule type" value="Genomic_DNA"/>
</dbReference>
<dbReference type="Proteomes" id="UP000827549">
    <property type="component" value="Chromosome 2"/>
</dbReference>
<accession>A0AAF0Y2C8</accession>
<evidence type="ECO:0000313" key="4">
    <source>
        <dbReference type="Proteomes" id="UP000827549"/>
    </source>
</evidence>
<feature type="compositionally biased region" description="Acidic residues" evidence="1">
    <location>
        <begin position="489"/>
        <end position="500"/>
    </location>
</feature>
<feature type="domain" description="BTB" evidence="2">
    <location>
        <begin position="271"/>
        <end position="360"/>
    </location>
</feature>
<dbReference type="SUPFAM" id="SSF54695">
    <property type="entry name" value="POZ domain"/>
    <property type="match status" value="1"/>
</dbReference>
<feature type="region of interest" description="Disordered" evidence="1">
    <location>
        <begin position="989"/>
        <end position="1013"/>
    </location>
</feature>
<dbReference type="PANTHER" id="PTHR47369:SF1">
    <property type="entry name" value="BTB_POZ DOMAIN-CONTAINING PROTEIN"/>
    <property type="match status" value="1"/>
</dbReference>
<reference evidence="3" key="1">
    <citation type="submission" date="2023-10" db="EMBL/GenBank/DDBJ databases">
        <authorList>
            <person name="Noh H."/>
        </authorList>
    </citation>
    <scope>NUCLEOTIDE SEQUENCE</scope>
    <source>
        <strain evidence="3">DUCC4014</strain>
    </source>
</reference>
<dbReference type="GeneID" id="87805795"/>
<dbReference type="Gene3D" id="3.30.710.10">
    <property type="entry name" value="Potassium Channel Kv1.1, Chain A"/>
    <property type="match status" value="1"/>
</dbReference>
<name>A0AAF0Y2C8_9TREE</name>
<feature type="region of interest" description="Disordered" evidence="1">
    <location>
        <begin position="486"/>
        <end position="517"/>
    </location>
</feature>
<feature type="region of interest" description="Disordered" evidence="1">
    <location>
        <begin position="1"/>
        <end position="70"/>
    </location>
</feature>
<feature type="compositionally biased region" description="Polar residues" evidence="1">
    <location>
        <begin position="36"/>
        <end position="53"/>
    </location>
</feature>
<protein>
    <recommendedName>
        <fullName evidence="2">BTB domain-containing protein</fullName>
    </recommendedName>
</protein>
<feature type="compositionally biased region" description="Polar residues" evidence="1">
    <location>
        <begin position="91"/>
        <end position="114"/>
    </location>
</feature>
<proteinExistence type="predicted"/>
<feature type="compositionally biased region" description="Low complexity" evidence="1">
    <location>
        <begin position="152"/>
        <end position="162"/>
    </location>
</feature>
<dbReference type="PROSITE" id="PS50097">
    <property type="entry name" value="BTB"/>
    <property type="match status" value="1"/>
</dbReference>
<dbReference type="PANTHER" id="PTHR47369">
    <property type="entry name" value="BTB/POZ DOMAIN-CONTAINING PROTEIN"/>
    <property type="match status" value="1"/>
</dbReference>
<feature type="compositionally biased region" description="Basic and acidic residues" evidence="1">
    <location>
        <begin position="1044"/>
        <end position="1054"/>
    </location>
</feature>
<dbReference type="InterPro" id="IPR011333">
    <property type="entry name" value="SKP1/BTB/POZ_sf"/>
</dbReference>
<evidence type="ECO:0000313" key="3">
    <source>
        <dbReference type="EMBL" id="WOO79008.1"/>
    </source>
</evidence>
<feature type="compositionally biased region" description="Pro residues" evidence="1">
    <location>
        <begin position="202"/>
        <end position="218"/>
    </location>
</feature>
<sequence>MSHTPISRSSTPSRLHNRASSANIKPKVLPFPDLGSRTSFSMSREPSRATSPIGSPGLASSSNNSTANNSSIAIASQGHYLASSPSSLNVTYADGTTSPPASSSRLAQSASPTNASPLALATPRPLRPRAATTSAQGSTLAHLLSRNDSFPGPSSRPSTPAAAMATTAVAPVVAVSHTAASAAAGSSTGLTGILISSSPERSAPPNPPPPRDPSPPRATPRETPRPAPPMPTKKQSNPPNPLPASIAVTPPPPPGTLVEHLHRSFKSGACADVRLWVRKWGVGWHVHKMVLVQAGFFHSLFMGAFSENAPASFKAKGKAEATLKPSLDDDDWAGEDIELTFDDPNITRAAFEICLSRLYSPYPLLHFPLSLLPTAAQPLTPSYPPTTEFPSLQSAYHSMAQNNHLVSPRLLLSLLATATYLGQQYLLREVLAIVLRTVGPATVGRYLSFAVGNGVGDEEWAGQDDEGAYGLETIARTLSSGFTAHAESDEWVSESDEGDLPDLPGAPAGHRMSTDSNVDDVVAKVSDVSVSRSASVRSSSTLRPGGSSVLVQVEEEGDAHEPPLPHFYGFVSNKLGEACVCWLSRWGLDTLNIEASLPETMSDADPDTPPVWGQGGIPANFVAALLSSDALFVPNEMERYRMARQVLDLRRAGWTAYAEEQPDSSNVSEADSIEGWEEDERELAKVFAEGIYYSHMTFDDLSSISSDVDPTTALPYAPLSVLQAAHWSAADLKSRVLNEKVPASVLEGELGLTQSTSELCAVYARRRGSRRAGSPYDSGMRSSISFSSLSLGANRNSAGPAFHPVPSDDTHRIGAGGLLFFDSKVAASAPLPGIPGLPDHGPEWGDDTATKGKSRPPPQNESSFFGVIRGAKTGPEIEDKFREDGGLLVPLPGMDKTKEDKWSKMEPFRFSVEFWGVDKLAEKERLYSQTHFYAGSYFNVYVSTIRKKDKGVQLGIYLHRQSPTEPFPVVSTSPVGVTNSTGATGVTFHSSDAHSTGINSAGTSPDEPSAANPMASTLSLVPPQMASVYRTMSISPPQLGSPPAHHDSLSDGEVRTQASGGYLDPRRVTKAYFSISCASALGTALVRFSSAPDSFALSQSWGWKSSALRSEEYLSVPVPADKEGGESTLGWVGESPEGGSLRATVVVGII</sequence>
<dbReference type="AlphaFoldDB" id="A0AAF0Y2C8"/>
<organism evidence="3 4">
    <name type="scientific">Vanrija pseudolonga</name>
    <dbReference type="NCBI Taxonomy" id="143232"/>
    <lineage>
        <taxon>Eukaryota</taxon>
        <taxon>Fungi</taxon>
        <taxon>Dikarya</taxon>
        <taxon>Basidiomycota</taxon>
        <taxon>Agaricomycotina</taxon>
        <taxon>Tremellomycetes</taxon>
        <taxon>Trichosporonales</taxon>
        <taxon>Trichosporonaceae</taxon>
        <taxon>Vanrija</taxon>
    </lineage>
</organism>
<feature type="region of interest" description="Disordered" evidence="1">
    <location>
        <begin position="180"/>
        <end position="255"/>
    </location>
</feature>
<dbReference type="PRINTS" id="PR01217">
    <property type="entry name" value="PRICHEXTENSN"/>
</dbReference>
<feature type="region of interest" description="Disordered" evidence="1">
    <location>
        <begin position="91"/>
        <end position="162"/>
    </location>
</feature>
<feature type="compositionally biased region" description="Polar residues" evidence="1">
    <location>
        <begin position="1"/>
        <end position="23"/>
    </location>
</feature>
<evidence type="ECO:0000256" key="1">
    <source>
        <dbReference type="SAM" id="MobiDB-lite"/>
    </source>
</evidence>
<feature type="compositionally biased region" description="Low complexity" evidence="1">
    <location>
        <begin position="115"/>
        <end position="135"/>
    </location>
</feature>
<keyword evidence="4" id="KW-1185">Reference proteome</keyword>
<gene>
    <name evidence="3" type="ORF">LOC62_02G002548</name>
</gene>
<feature type="compositionally biased region" description="Low complexity" evidence="1">
    <location>
        <begin position="59"/>
        <end position="70"/>
    </location>
</feature>
<feature type="region of interest" description="Disordered" evidence="1">
    <location>
        <begin position="1035"/>
        <end position="1056"/>
    </location>
</feature>
<evidence type="ECO:0000259" key="2">
    <source>
        <dbReference type="PROSITE" id="PS50097"/>
    </source>
</evidence>
<feature type="compositionally biased region" description="Polar residues" evidence="1">
    <location>
        <begin position="989"/>
        <end position="1003"/>
    </location>
</feature>
<dbReference type="RefSeq" id="XP_062625040.1">
    <property type="nucleotide sequence ID" value="XM_062769056.1"/>
</dbReference>